<protein>
    <submittedName>
        <fullName evidence="1">Uncharacterized protein</fullName>
    </submittedName>
</protein>
<proteinExistence type="predicted"/>
<name>A0A0A9AKD9_ARUDO</name>
<dbReference type="AlphaFoldDB" id="A0A0A9AKD9"/>
<organism evidence="1">
    <name type="scientific">Arundo donax</name>
    <name type="common">Giant reed</name>
    <name type="synonym">Donax arundinaceus</name>
    <dbReference type="NCBI Taxonomy" id="35708"/>
    <lineage>
        <taxon>Eukaryota</taxon>
        <taxon>Viridiplantae</taxon>
        <taxon>Streptophyta</taxon>
        <taxon>Embryophyta</taxon>
        <taxon>Tracheophyta</taxon>
        <taxon>Spermatophyta</taxon>
        <taxon>Magnoliopsida</taxon>
        <taxon>Liliopsida</taxon>
        <taxon>Poales</taxon>
        <taxon>Poaceae</taxon>
        <taxon>PACMAD clade</taxon>
        <taxon>Arundinoideae</taxon>
        <taxon>Arundineae</taxon>
        <taxon>Arundo</taxon>
    </lineage>
</organism>
<accession>A0A0A9AKD9</accession>
<evidence type="ECO:0000313" key="1">
    <source>
        <dbReference type="EMBL" id="JAD49425.1"/>
    </source>
</evidence>
<sequence>MSMSSPFSLTEDEALVLHYGLVLYTWLHMS</sequence>
<dbReference type="EMBL" id="GBRH01248470">
    <property type="protein sequence ID" value="JAD49425.1"/>
    <property type="molecule type" value="Transcribed_RNA"/>
</dbReference>
<reference evidence="1" key="2">
    <citation type="journal article" date="2015" name="Data Brief">
        <title>Shoot transcriptome of the giant reed, Arundo donax.</title>
        <authorList>
            <person name="Barrero R.A."/>
            <person name="Guerrero F.D."/>
            <person name="Moolhuijzen P."/>
            <person name="Goolsby J.A."/>
            <person name="Tidwell J."/>
            <person name="Bellgard S.E."/>
            <person name="Bellgard M.I."/>
        </authorList>
    </citation>
    <scope>NUCLEOTIDE SEQUENCE</scope>
    <source>
        <tissue evidence="1">Shoot tissue taken approximately 20 cm above the soil surface</tissue>
    </source>
</reference>
<reference evidence="1" key="1">
    <citation type="submission" date="2014-09" db="EMBL/GenBank/DDBJ databases">
        <authorList>
            <person name="Magalhaes I.L.F."/>
            <person name="Oliveira U."/>
            <person name="Santos F.R."/>
            <person name="Vidigal T.H.D.A."/>
            <person name="Brescovit A.D."/>
            <person name="Santos A.J."/>
        </authorList>
    </citation>
    <scope>NUCLEOTIDE SEQUENCE</scope>
    <source>
        <tissue evidence="1">Shoot tissue taken approximately 20 cm above the soil surface</tissue>
    </source>
</reference>